<evidence type="ECO:0000313" key="2">
    <source>
        <dbReference type="Proteomes" id="UP000735302"/>
    </source>
</evidence>
<evidence type="ECO:0000313" key="1">
    <source>
        <dbReference type="EMBL" id="GFO19477.1"/>
    </source>
</evidence>
<sequence>MGQIGDECQHVDLLTPHRTGEQCSVKLRNLKCECPTIEKNQAATSGDPKTPEPLWAFSVKTVYSGGD</sequence>
<accession>A0AAV4BJG0</accession>
<gene>
    <name evidence="1" type="ORF">PoB_004598200</name>
</gene>
<organism evidence="1 2">
    <name type="scientific">Plakobranchus ocellatus</name>
    <dbReference type="NCBI Taxonomy" id="259542"/>
    <lineage>
        <taxon>Eukaryota</taxon>
        <taxon>Metazoa</taxon>
        <taxon>Spiralia</taxon>
        <taxon>Lophotrochozoa</taxon>
        <taxon>Mollusca</taxon>
        <taxon>Gastropoda</taxon>
        <taxon>Heterobranchia</taxon>
        <taxon>Euthyneura</taxon>
        <taxon>Panpulmonata</taxon>
        <taxon>Sacoglossa</taxon>
        <taxon>Placobranchoidea</taxon>
        <taxon>Plakobranchidae</taxon>
        <taxon>Plakobranchus</taxon>
    </lineage>
</organism>
<reference evidence="1 2" key="1">
    <citation type="journal article" date="2021" name="Elife">
        <title>Chloroplast acquisition without the gene transfer in kleptoplastic sea slugs, Plakobranchus ocellatus.</title>
        <authorList>
            <person name="Maeda T."/>
            <person name="Takahashi S."/>
            <person name="Yoshida T."/>
            <person name="Shimamura S."/>
            <person name="Takaki Y."/>
            <person name="Nagai Y."/>
            <person name="Toyoda A."/>
            <person name="Suzuki Y."/>
            <person name="Arimoto A."/>
            <person name="Ishii H."/>
            <person name="Satoh N."/>
            <person name="Nishiyama T."/>
            <person name="Hasebe M."/>
            <person name="Maruyama T."/>
            <person name="Minagawa J."/>
            <person name="Obokata J."/>
            <person name="Shigenobu S."/>
        </authorList>
    </citation>
    <scope>NUCLEOTIDE SEQUENCE [LARGE SCALE GENOMIC DNA]</scope>
</reference>
<dbReference type="AlphaFoldDB" id="A0AAV4BJG0"/>
<dbReference type="EMBL" id="BLXT01005065">
    <property type="protein sequence ID" value="GFO19477.1"/>
    <property type="molecule type" value="Genomic_DNA"/>
</dbReference>
<dbReference type="Proteomes" id="UP000735302">
    <property type="component" value="Unassembled WGS sequence"/>
</dbReference>
<protein>
    <submittedName>
        <fullName evidence="1">Uncharacterized protein</fullName>
    </submittedName>
</protein>
<comment type="caution">
    <text evidence="1">The sequence shown here is derived from an EMBL/GenBank/DDBJ whole genome shotgun (WGS) entry which is preliminary data.</text>
</comment>
<keyword evidence="2" id="KW-1185">Reference proteome</keyword>
<name>A0AAV4BJG0_9GAST</name>
<proteinExistence type="predicted"/>